<dbReference type="Pfam" id="PF20780">
    <property type="entry name" value="TssR_M"/>
    <property type="match status" value="1"/>
</dbReference>
<organism evidence="6 7">
    <name type="scientific">Pedobacter yulinensis</name>
    <dbReference type="NCBI Taxonomy" id="2126353"/>
    <lineage>
        <taxon>Bacteria</taxon>
        <taxon>Pseudomonadati</taxon>
        <taxon>Bacteroidota</taxon>
        <taxon>Sphingobacteriia</taxon>
        <taxon>Sphingobacteriales</taxon>
        <taxon>Sphingobacteriaceae</taxon>
        <taxon>Pedobacter</taxon>
    </lineage>
</organism>
<evidence type="ECO:0000259" key="5">
    <source>
        <dbReference type="Pfam" id="PF20782"/>
    </source>
</evidence>
<protein>
    <recommendedName>
        <fullName evidence="8">VWA domain-containing protein</fullName>
    </recommendedName>
</protein>
<name>A0A2T3HM25_9SPHI</name>
<evidence type="ECO:0000313" key="6">
    <source>
        <dbReference type="EMBL" id="PST83463.1"/>
    </source>
</evidence>
<comment type="caution">
    <text evidence="6">The sequence shown here is derived from an EMBL/GenBank/DDBJ whole genome shotgun (WGS) entry which is preliminary data.</text>
</comment>
<gene>
    <name evidence="6" type="ORF">C7T94_12940</name>
</gene>
<dbReference type="SUPFAM" id="SSF53300">
    <property type="entry name" value="vWA-like"/>
    <property type="match status" value="1"/>
</dbReference>
<evidence type="ECO:0000313" key="7">
    <source>
        <dbReference type="Proteomes" id="UP000240912"/>
    </source>
</evidence>
<dbReference type="Proteomes" id="UP000240912">
    <property type="component" value="Unassembled WGS sequence"/>
</dbReference>
<dbReference type="Gene3D" id="3.40.50.410">
    <property type="entry name" value="von Willebrand factor, type A domain"/>
    <property type="match status" value="1"/>
</dbReference>
<dbReference type="InterPro" id="IPR040530">
    <property type="entry name" value="T6SS_TssR-like_N"/>
</dbReference>
<dbReference type="Pfam" id="PF20782">
    <property type="entry name" value="TssR_VWA"/>
    <property type="match status" value="1"/>
</dbReference>
<evidence type="ECO:0000259" key="2">
    <source>
        <dbReference type="Pfam" id="PF17643"/>
    </source>
</evidence>
<sequence length="789" mass="88526">MKKTYALSILLLCALGLQAQSPAAFGKKVKYMPRNFEKPAAGTDINETEGNSSLPWIVFSDRDENYTTTAPGGSLIMKKLNFMESFYVSKEMNGYLKLVKYKAGMVRGRKITDKKTAISYGWLPKSKLLLWQRAYSNPRSGYASKAISIVNGKNPLTEPRFYFDNTDSVFVYTTPDLKDRATKIRLHEIAYIYKKSEDGKKYLIGGDDQLIADSARKSMYGWVSADVIHSWGDRLFISPRDLQTTNGYDSVATSINAGLRGGQGYQADPLLQPNNVVLRSIPVVSDAEGNEYTVGTAYDVYEKSQNKVISIKGTALPYLEYLKLRRNIHNINVVFVIDGGSPMTNYFSSLTNTIQSFENVFNEFGKKHNIRYGGVVYRGGGNCPAAGVTNQGISTDYRELMRFFSNESKNTERCNGRVTEQPVFEGVRSALGLFNGKDKETNLIVLIGSTGSESQSSYQLSKLSEEVAGANARILAIQLYSAFDPSFNNFVIQSRKLVSEAAFKSADMKKNYMVKGEGLTTMQPYNTTRQDSISYYLDYPANSLIQGAVVFPTKGMVKSNDAMNVALRRFMKETDMDITTQISSLDSAFRLTGIERKNLTPAVESVLQSPVDATVADRMPHNAFKYYIPTAARASTVSEHRDALQYTILLNSMEYKQLNDIFSLMIGENLQADQGSFRSKLVSNYISIPKNQLDLKLSRGDIKRMSLQNYFKTVTGLPLQNEQLGKFRVVDLKRPGTMSQQEFEQYIKFLIDSSQRIKRNTQIEQQFISNGKTYYYITESNFSPAEAAK</sequence>
<evidence type="ECO:0000259" key="4">
    <source>
        <dbReference type="Pfam" id="PF20781"/>
    </source>
</evidence>
<dbReference type="Pfam" id="PF17643">
    <property type="entry name" value="TssR"/>
    <property type="match status" value="1"/>
</dbReference>
<dbReference type="RefSeq" id="WP_107215723.1">
    <property type="nucleotide sequence ID" value="NZ_KZ686269.1"/>
</dbReference>
<dbReference type="EMBL" id="PYLS01000005">
    <property type="protein sequence ID" value="PST83463.1"/>
    <property type="molecule type" value="Genomic_DNA"/>
</dbReference>
<feature type="domain" description="Type VI secretion system TssR-like C-terminal" evidence="4">
    <location>
        <begin position="644"/>
        <end position="782"/>
    </location>
</feature>
<feature type="domain" description="Type VI secretion system TssR-like VWA" evidence="5">
    <location>
        <begin position="289"/>
        <end position="590"/>
    </location>
</feature>
<reference evidence="6 7" key="1">
    <citation type="submission" date="2018-03" db="EMBL/GenBank/DDBJ databases">
        <authorList>
            <person name="Keele B.F."/>
        </authorList>
    </citation>
    <scope>NUCLEOTIDE SEQUENCE [LARGE SCALE GENOMIC DNA]</scope>
    <source>
        <strain evidence="6 7">YL28-9</strain>
    </source>
</reference>
<evidence type="ECO:0000259" key="3">
    <source>
        <dbReference type="Pfam" id="PF20780"/>
    </source>
</evidence>
<dbReference type="AlphaFoldDB" id="A0A2T3HM25"/>
<feature type="signal peptide" evidence="1">
    <location>
        <begin position="1"/>
        <end position="19"/>
    </location>
</feature>
<dbReference type="Pfam" id="PF20781">
    <property type="entry name" value="TssR_C"/>
    <property type="match status" value="1"/>
</dbReference>
<keyword evidence="7" id="KW-1185">Reference proteome</keyword>
<keyword evidence="1" id="KW-0732">Signal</keyword>
<dbReference type="InterPro" id="IPR049359">
    <property type="entry name" value="T6SS_TssR-like_dom_2"/>
</dbReference>
<feature type="domain" description="Type VI secretion system TssR-like N-terminal barrel" evidence="2">
    <location>
        <begin position="30"/>
        <end position="130"/>
    </location>
</feature>
<dbReference type="InterPro" id="IPR036465">
    <property type="entry name" value="vWFA_dom_sf"/>
</dbReference>
<accession>A0A2T3HM25</accession>
<feature type="domain" description="Type VI secretion system TssR-like second" evidence="3">
    <location>
        <begin position="145"/>
        <end position="230"/>
    </location>
</feature>
<evidence type="ECO:0000256" key="1">
    <source>
        <dbReference type="SAM" id="SignalP"/>
    </source>
</evidence>
<dbReference type="InterPro" id="IPR049358">
    <property type="entry name" value="T6SS_TssR-like_C"/>
</dbReference>
<feature type="chain" id="PRO_5015612146" description="VWA domain-containing protein" evidence="1">
    <location>
        <begin position="20"/>
        <end position="789"/>
    </location>
</feature>
<evidence type="ECO:0008006" key="8">
    <source>
        <dbReference type="Google" id="ProtNLM"/>
    </source>
</evidence>
<dbReference type="InterPro" id="IPR049360">
    <property type="entry name" value="T6SS_TssR-like_VWA"/>
</dbReference>
<dbReference type="OrthoDB" id="908406at2"/>
<proteinExistence type="predicted"/>